<keyword evidence="1" id="KW-0732">Signal</keyword>
<name>A0A162Q2Q4_9CRUS</name>
<feature type="chain" id="PRO_5007838856" evidence="1">
    <location>
        <begin position="19"/>
        <end position="133"/>
    </location>
</feature>
<evidence type="ECO:0000256" key="1">
    <source>
        <dbReference type="SAM" id="SignalP"/>
    </source>
</evidence>
<comment type="caution">
    <text evidence="2">The sequence shown here is derived from an EMBL/GenBank/DDBJ whole genome shotgun (WGS) entry which is preliminary data.</text>
</comment>
<keyword evidence="3" id="KW-1185">Reference proteome</keyword>
<protein>
    <submittedName>
        <fullName evidence="2">Uncharacterized protein</fullName>
    </submittedName>
</protein>
<evidence type="ECO:0000313" key="2">
    <source>
        <dbReference type="EMBL" id="KZS19349.1"/>
    </source>
</evidence>
<accession>A0A162Q2Q4</accession>
<dbReference type="AlphaFoldDB" id="A0A162Q2Q4"/>
<organism evidence="2 3">
    <name type="scientific">Daphnia magna</name>
    <dbReference type="NCBI Taxonomy" id="35525"/>
    <lineage>
        <taxon>Eukaryota</taxon>
        <taxon>Metazoa</taxon>
        <taxon>Ecdysozoa</taxon>
        <taxon>Arthropoda</taxon>
        <taxon>Crustacea</taxon>
        <taxon>Branchiopoda</taxon>
        <taxon>Diplostraca</taxon>
        <taxon>Cladocera</taxon>
        <taxon>Anomopoda</taxon>
        <taxon>Daphniidae</taxon>
        <taxon>Daphnia</taxon>
    </lineage>
</organism>
<dbReference type="EMBL" id="LRGB01000389">
    <property type="protein sequence ID" value="KZS19349.1"/>
    <property type="molecule type" value="Genomic_DNA"/>
</dbReference>
<feature type="signal peptide" evidence="1">
    <location>
        <begin position="1"/>
        <end position="18"/>
    </location>
</feature>
<dbReference type="Proteomes" id="UP000076858">
    <property type="component" value="Unassembled WGS sequence"/>
</dbReference>
<evidence type="ECO:0000313" key="3">
    <source>
        <dbReference type="Proteomes" id="UP000076858"/>
    </source>
</evidence>
<reference evidence="2 3" key="1">
    <citation type="submission" date="2016-03" db="EMBL/GenBank/DDBJ databases">
        <title>EvidentialGene: Evidence-directed Construction of Genes on Genomes.</title>
        <authorList>
            <person name="Gilbert D.G."/>
            <person name="Choi J.-H."/>
            <person name="Mockaitis K."/>
            <person name="Colbourne J."/>
            <person name="Pfrender M."/>
        </authorList>
    </citation>
    <scope>NUCLEOTIDE SEQUENCE [LARGE SCALE GENOMIC DNA]</scope>
    <source>
        <strain evidence="2 3">Xinb3</strain>
        <tissue evidence="2">Complete organism</tissue>
    </source>
</reference>
<sequence length="133" mass="13187">MIAFKVLIAVACIAFVMADEEQKEVVEQQAADSDSGKDLQTAEGTLGAYGGYGGLGYGGLGYGHGLYGAGYGGVGYGHGIGYGAGYGGYGLGLGYGGHGLGYGAARTDGDMALVTDTTTDTITAIPVIPASTK</sequence>
<gene>
    <name evidence="2" type="ORF">APZ42_014249</name>
</gene>
<proteinExistence type="predicted"/>